<sequence length="696" mass="77659">MDPVTIVQVVGTVVSLGDVVVRCIAGLSALKAQFHDAPLILTSMIGQLHMVKIAQSQLSPLNSSRFGHDPRYKHLAGQMGNALDGFGPILLALGQQLDRYEGISADGMTAKRRMGFLQGEREMTNLSILLDRQVNALNLLLQAIQCQTWIQQSDKISQSESQSILQLARDCSSSLVVLEDDALSFVSETTANISTIFEFDNALRSTALYQTAERSHLKQAIRAKKERGSGNTSDSPVRGRATFGFRQAFRGMKLSGPISAPNAIDTQKEIRVDIQLDVVVESPQKSVSAEEVSLREDLSHSNSGDTSAANPSTEAQGSSQSAPSGISFRKHQIQAEGSSLRRPPRKPTPDRNIQPKVAKVLLLGASGGGKTTLVNSLQLFTKSNRAKYNESYNRTLVWRSALDAAGAVLRAMEELDIDEEFTSQVREFLLEDYTAYDYDPALDPRHATKVAQIISCPRFSLGYQQATECSESFQFHENVEYFLNHIHRLAEQATRCSAPTDGDLLRTRFHLYDVGGERSERKKWIHAFKDVSAIIYPIDPTGYKRSLREDLDGNAMFEQFMLFESVLNSHWFVRSAFVVVFTKMDLLEGFLEKWDVNAFLRQTNIVDKLGPRVATAAEYLKHLEDYFRKFVRSPDVRGRVRFIRANLVDVDKYNTAIHVFDALESLGVGTGPSVFSGREFVTNDMDELRSLIDQVR</sequence>
<organism evidence="1 2">
    <name type="scientific">Xylaria curta</name>
    <dbReference type="NCBI Taxonomy" id="42375"/>
    <lineage>
        <taxon>Eukaryota</taxon>
        <taxon>Fungi</taxon>
        <taxon>Dikarya</taxon>
        <taxon>Ascomycota</taxon>
        <taxon>Pezizomycotina</taxon>
        <taxon>Sordariomycetes</taxon>
        <taxon>Xylariomycetidae</taxon>
        <taxon>Xylariales</taxon>
        <taxon>Xylariaceae</taxon>
        <taxon>Xylaria</taxon>
    </lineage>
</organism>
<dbReference type="EMBL" id="JAPDGR010001039">
    <property type="protein sequence ID" value="KAJ2985846.1"/>
    <property type="molecule type" value="Genomic_DNA"/>
</dbReference>
<protein>
    <submittedName>
        <fullName evidence="1">Uncharacterized protein</fullName>
    </submittedName>
</protein>
<evidence type="ECO:0000313" key="2">
    <source>
        <dbReference type="Proteomes" id="UP001143856"/>
    </source>
</evidence>
<evidence type="ECO:0000313" key="1">
    <source>
        <dbReference type="EMBL" id="KAJ2985846.1"/>
    </source>
</evidence>
<accession>A0ACC1P4L6</accession>
<gene>
    <name evidence="1" type="ORF">NUW58_g5317</name>
</gene>
<comment type="caution">
    <text evidence="1">The sequence shown here is derived from an EMBL/GenBank/DDBJ whole genome shotgun (WGS) entry which is preliminary data.</text>
</comment>
<dbReference type="Proteomes" id="UP001143856">
    <property type="component" value="Unassembled WGS sequence"/>
</dbReference>
<reference evidence="1" key="1">
    <citation type="submission" date="2022-10" db="EMBL/GenBank/DDBJ databases">
        <title>Genome Sequence of Xylaria curta.</title>
        <authorList>
            <person name="Buettner E."/>
        </authorList>
    </citation>
    <scope>NUCLEOTIDE SEQUENCE</scope>
    <source>
        <strain evidence="1">Babe10</strain>
    </source>
</reference>
<name>A0ACC1P4L6_9PEZI</name>
<keyword evidence="2" id="KW-1185">Reference proteome</keyword>
<proteinExistence type="predicted"/>